<dbReference type="AlphaFoldDB" id="A0A8J3VUQ9"/>
<evidence type="ECO:0000313" key="2">
    <source>
        <dbReference type="Proteomes" id="UP000642748"/>
    </source>
</evidence>
<evidence type="ECO:0000313" key="1">
    <source>
        <dbReference type="EMBL" id="GIH18913.1"/>
    </source>
</evidence>
<keyword evidence="2" id="KW-1185">Reference proteome</keyword>
<dbReference type="Proteomes" id="UP000642748">
    <property type="component" value="Unassembled WGS sequence"/>
</dbReference>
<gene>
    <name evidence="1" type="ORF">Raf01_70850</name>
</gene>
<protein>
    <submittedName>
        <fullName evidence="1">Uncharacterized protein</fullName>
    </submittedName>
</protein>
<name>A0A8J3VUQ9_9ACTN</name>
<organism evidence="1 2">
    <name type="scientific">Rugosimonospora africana</name>
    <dbReference type="NCBI Taxonomy" id="556532"/>
    <lineage>
        <taxon>Bacteria</taxon>
        <taxon>Bacillati</taxon>
        <taxon>Actinomycetota</taxon>
        <taxon>Actinomycetes</taxon>
        <taxon>Micromonosporales</taxon>
        <taxon>Micromonosporaceae</taxon>
        <taxon>Rugosimonospora</taxon>
    </lineage>
</organism>
<reference evidence="1" key="1">
    <citation type="submission" date="2021-01" db="EMBL/GenBank/DDBJ databases">
        <title>Whole genome shotgun sequence of Rugosimonospora africana NBRC 104875.</title>
        <authorList>
            <person name="Komaki H."/>
            <person name="Tamura T."/>
        </authorList>
    </citation>
    <scope>NUCLEOTIDE SEQUENCE</scope>
    <source>
        <strain evidence="1">NBRC 104875</strain>
    </source>
</reference>
<dbReference type="EMBL" id="BONZ01000075">
    <property type="protein sequence ID" value="GIH18913.1"/>
    <property type="molecule type" value="Genomic_DNA"/>
</dbReference>
<sequence length="116" mass="12720">MPKPPLESTKTTLRQRLTRHAESHWPTLAAVNVRYRGVFAYIDGQLAGGVTLPLCRLRFNGSASIWGFAIYLASRDGYEDNFLPSGLPAGSPEEALDCACGLYLNNPTAWLQPPTN</sequence>
<accession>A0A8J3VUQ9</accession>
<proteinExistence type="predicted"/>
<dbReference type="RefSeq" id="WP_203922410.1">
    <property type="nucleotide sequence ID" value="NZ_BONZ01000075.1"/>
</dbReference>
<comment type="caution">
    <text evidence="1">The sequence shown here is derived from an EMBL/GenBank/DDBJ whole genome shotgun (WGS) entry which is preliminary data.</text>
</comment>